<feature type="region of interest" description="Disordered" evidence="5">
    <location>
        <begin position="306"/>
        <end position="336"/>
    </location>
</feature>
<dbReference type="SMART" id="SM00041">
    <property type="entry name" value="CT"/>
    <property type="match status" value="1"/>
</dbReference>
<dbReference type="OrthoDB" id="6097666at2759"/>
<comment type="subcellular location">
    <subcellularLocation>
        <location evidence="1">Secreted</location>
    </subcellularLocation>
</comment>
<keyword evidence="2" id="KW-0964">Secreted</keyword>
<feature type="compositionally biased region" description="Low complexity" evidence="5">
    <location>
        <begin position="903"/>
        <end position="918"/>
    </location>
</feature>
<dbReference type="GO" id="GO:0005576">
    <property type="term" value="C:extracellular region"/>
    <property type="evidence" value="ECO:0007669"/>
    <property type="project" value="UniProtKB-SubCell"/>
</dbReference>
<evidence type="ECO:0000259" key="6">
    <source>
        <dbReference type="PROSITE" id="PS01225"/>
    </source>
</evidence>
<reference evidence="8" key="3">
    <citation type="submission" date="2015-06" db="UniProtKB">
        <authorList>
            <consortium name="EnsemblMetazoa"/>
        </authorList>
    </citation>
    <scope>IDENTIFICATION</scope>
</reference>
<dbReference type="Pfam" id="PF00007">
    <property type="entry name" value="Cys_knot"/>
    <property type="match status" value="1"/>
</dbReference>
<evidence type="ECO:0000256" key="2">
    <source>
        <dbReference type="ARBA" id="ARBA00022525"/>
    </source>
</evidence>
<feature type="region of interest" description="Disordered" evidence="5">
    <location>
        <begin position="852"/>
        <end position="922"/>
    </location>
</feature>
<dbReference type="InterPro" id="IPR006207">
    <property type="entry name" value="Cys_knot_C"/>
</dbReference>
<feature type="domain" description="CTCK" evidence="6">
    <location>
        <begin position="1571"/>
        <end position="1656"/>
    </location>
</feature>
<organism evidence="7">
    <name type="scientific">Capitella teleta</name>
    <name type="common">Polychaete worm</name>
    <dbReference type="NCBI Taxonomy" id="283909"/>
    <lineage>
        <taxon>Eukaryota</taxon>
        <taxon>Metazoa</taxon>
        <taxon>Spiralia</taxon>
        <taxon>Lophotrochozoa</taxon>
        <taxon>Annelida</taxon>
        <taxon>Polychaeta</taxon>
        <taxon>Sedentaria</taxon>
        <taxon>Scolecida</taxon>
        <taxon>Capitellidae</taxon>
        <taxon>Capitella</taxon>
    </lineage>
</organism>
<keyword evidence="3 4" id="KW-1015">Disulfide bond</keyword>
<dbReference type="EMBL" id="AMQN01019321">
    <property type="status" value="NOT_ANNOTATED_CDS"/>
    <property type="molecule type" value="Genomic_DNA"/>
</dbReference>
<sequence>MSSPSRIPEDSLRTEPATENVSDLRPGSLKPWTADSNSNPAIFVTLVEDEEEPIAVGSVVLEGNAQEAEIFFKPSLNDDNQAFKPISVNDNNEPETFKTTTAGRLVVTLPNKVFAAILKIVPLAPADQADAFVINNLQIFACFEEETTTTTTTPAGTTTVTSTTRVTPTVTITTTTKTTPAGRLVVTLPNKVFAAILKIVPLAPADQADAFVINDLQIFACFEEETTTTTTTPAGTTTVTSTTRVTPTVTITTTTKTTPVPDTTTIAPVITTTTAAPVTTAAPATTTTTEAAPTADQCTLIEGMSSPSRIPEDSLRTEPATENVSDLRPGSLKPWTADSNSNPAIFVTLVEDEEEPIAVGSVVLEGNAQEAEIFFKPSLNDDNQAFKPISVNDNNEPETFKTTTAGRLVVTLPNKVFAAILKIVPLAPADQADAFVINDLQIFACFEEETTTTTTTPAGTTTVRSTTRVTPSGTTSVITRTTLNEPATTPSGPLSPRFEGCDEIMTDPVLFPDKYLEFTGPVQRGSTVSDVRPLGLSQWKAIIPDDETSEKPALKITLPSSGPVEKIDLLGTWKDVEIALENDEITFKANVQNNGQSIVIADLRSDNSKPPTLVNTITITIMAAQEGTTATCVVKVWACVSYPYDSDTTGKPTEAPFIRTTAGTTERISTTITSTTTAGIPSTTANETPRGSPTPGSGPSPITAGCKELMKDSVEIEDIKASGSLRASRPQDALPGDDKKWRSSLRGKRPSSLTVTLVSEELTEAITLIGTVSEAEITLVGKYSDDDATPSTFTTVVDTRAAVILDALNENGVSAPKLLSTITIKPLKSTNGKTAVAIDVQIIICPTEVTETTSQTTAGTTGLTGSPTPEEGEVTSGTTLGQTEPDTGLTGSPTPEEGEVAIGTTLGPDTGLTGGPTPEEGEIAQGATLVPDAATGSPTPDYGTVTEPDQGRQCPMVMDDASALPDAAFTATGIFIGKPSNVRPNDNTPLFFVLPDGTDAEKPSVTITLPDSVAADHFPYVEKIVIMGTVTEYQLQIVGESRETGQPETFTITRSNNGLPVFLTELKTEAGEESPVFVESITIIILQGTRDENMRVSLDAEVFACIEQEEPEIPHKDHGSKCQEVMADDLLIPDFLFKASGTILGRASDIRAGGKPLLVEIPEDVTQKKPSVTISLPDDPRSGHLPVVERITLMGTFDEINLHLVGENRETGTMEPFTTTVKNDGKSIALAKLRSEDNRRAPRNLESVKVTILSGREGNVVEVEMKMIACITYKGPGFSQETGRPTPSPFVEPTPAPGTQPENIGTTFEEIIHNDALVPASNLKTSGQVAGVPSDARPGDDKHLIMQIPRDPASERPSLTVTLPDDPASYHLTRVQMIKILGNFMLAELQLVGESRESGLVETFSTTILNDKKPIVLDNLLVLGGVPAPIYIERITVTIISGMESNKVTLDLEVYAHIDRTVDDGTGVTGKPSPAPEFDDTPDEGVTQSPDAGVTQNLNAERPTCQFGNMMLPSGTRVPMPGGSCVACTCDAEKGLVCEDLSKKCNLKCDGELVHVPGECCPVCRGKKSGCMGSKQMVKLNIDGCVSKQLVEKTSCGGSCDSGARSIFQAPFLETSCKCCKPTGLERINVQLKCANGTSVDHEYVRIKSCGCESCHFNPFELLQGEIRRDDIATPTKGDTRRQRMIRRLRESRKLRGIKKIVGGKTGRRGNKGRKGRKGLRTALRRIAKA</sequence>
<evidence type="ECO:0000313" key="8">
    <source>
        <dbReference type="EnsemblMetazoa" id="CapteP219797"/>
    </source>
</evidence>
<dbReference type="InterPro" id="IPR029034">
    <property type="entry name" value="Cystine-knot_cytokine"/>
</dbReference>
<evidence type="ECO:0000256" key="3">
    <source>
        <dbReference type="ARBA" id="ARBA00023157"/>
    </source>
</evidence>
<dbReference type="EnsemblMetazoa" id="CapteT219797">
    <property type="protein sequence ID" value="CapteP219797"/>
    <property type="gene ID" value="CapteG219797"/>
</dbReference>
<evidence type="ECO:0000256" key="5">
    <source>
        <dbReference type="SAM" id="MobiDB-lite"/>
    </source>
</evidence>
<gene>
    <name evidence="7" type="ORF">CAPTEDRAFT_219797</name>
</gene>
<feature type="compositionally biased region" description="Low complexity" evidence="5">
    <location>
        <begin position="852"/>
        <end position="869"/>
    </location>
</feature>
<evidence type="ECO:0000313" key="7">
    <source>
        <dbReference type="EMBL" id="ELU12969.1"/>
    </source>
</evidence>
<dbReference type="Proteomes" id="UP000014760">
    <property type="component" value="Unassembled WGS sequence"/>
</dbReference>
<feature type="compositionally biased region" description="Polar residues" evidence="5">
    <location>
        <begin position="875"/>
        <end position="893"/>
    </location>
</feature>
<feature type="disulfide bond" evidence="4">
    <location>
        <begin position="1585"/>
        <end position="1634"/>
    </location>
</feature>
<dbReference type="HOGENOM" id="CLU_240010_0_0_1"/>
<feature type="disulfide bond" evidence="4">
    <location>
        <begin position="1596"/>
        <end position="1650"/>
    </location>
</feature>
<evidence type="ECO:0000256" key="4">
    <source>
        <dbReference type="PROSITE-ProRule" id="PRU00039"/>
    </source>
</evidence>
<dbReference type="Gene3D" id="2.10.90.10">
    <property type="entry name" value="Cystine-knot cytokines"/>
    <property type="match status" value="1"/>
</dbReference>
<dbReference type="EMBL" id="AMQN01019322">
    <property type="status" value="NOT_ANNOTATED_CDS"/>
    <property type="molecule type" value="Genomic_DNA"/>
</dbReference>
<feature type="region of interest" description="Disordered" evidence="5">
    <location>
        <begin position="454"/>
        <end position="474"/>
    </location>
</feature>
<feature type="region of interest" description="Disordered" evidence="5">
    <location>
        <begin position="1465"/>
        <end position="1494"/>
    </location>
</feature>
<feature type="disulfide bond" evidence="4">
    <location>
        <begin position="1600"/>
        <end position="1652"/>
    </location>
</feature>
<evidence type="ECO:0000256" key="1">
    <source>
        <dbReference type="ARBA" id="ARBA00004613"/>
    </source>
</evidence>
<evidence type="ECO:0000313" key="9">
    <source>
        <dbReference type="Proteomes" id="UP000014760"/>
    </source>
</evidence>
<dbReference type="PROSITE" id="PS01185">
    <property type="entry name" value="CTCK_1"/>
    <property type="match status" value="1"/>
</dbReference>
<keyword evidence="9" id="KW-1185">Reference proteome</keyword>
<dbReference type="STRING" id="283909.R7V325"/>
<proteinExistence type="predicted"/>
<reference evidence="7 9" key="2">
    <citation type="journal article" date="2013" name="Nature">
        <title>Insights into bilaterian evolution from three spiralian genomes.</title>
        <authorList>
            <person name="Simakov O."/>
            <person name="Marletaz F."/>
            <person name="Cho S.J."/>
            <person name="Edsinger-Gonzales E."/>
            <person name="Havlak P."/>
            <person name="Hellsten U."/>
            <person name="Kuo D.H."/>
            <person name="Larsson T."/>
            <person name="Lv J."/>
            <person name="Arendt D."/>
            <person name="Savage R."/>
            <person name="Osoegawa K."/>
            <person name="de Jong P."/>
            <person name="Grimwood J."/>
            <person name="Chapman J.A."/>
            <person name="Shapiro H."/>
            <person name="Aerts A."/>
            <person name="Otillar R.P."/>
            <person name="Terry A.Y."/>
            <person name="Boore J.L."/>
            <person name="Grigoriev I.V."/>
            <person name="Lindberg D.R."/>
            <person name="Seaver E.C."/>
            <person name="Weisblat D.A."/>
            <person name="Putnam N.H."/>
            <person name="Rokhsar D.S."/>
        </authorList>
    </citation>
    <scope>NUCLEOTIDE SEQUENCE</scope>
    <source>
        <strain evidence="7 9">I ESC-2004</strain>
    </source>
</reference>
<dbReference type="EMBL" id="KB295596">
    <property type="protein sequence ID" value="ELU12969.1"/>
    <property type="molecule type" value="Genomic_DNA"/>
</dbReference>
<accession>R7V325</accession>
<feature type="region of interest" description="Disordered" evidence="5">
    <location>
        <begin position="720"/>
        <end position="746"/>
    </location>
</feature>
<name>R7V325_CAPTE</name>
<feature type="region of interest" description="Disordered" evidence="5">
    <location>
        <begin position="1"/>
        <end position="33"/>
    </location>
</feature>
<dbReference type="InterPro" id="IPR006208">
    <property type="entry name" value="Glyco_hormone_CN"/>
</dbReference>
<feature type="region of interest" description="Disordered" evidence="5">
    <location>
        <begin position="673"/>
        <end position="703"/>
    </location>
</feature>
<reference evidence="9" key="1">
    <citation type="submission" date="2012-12" db="EMBL/GenBank/DDBJ databases">
        <authorList>
            <person name="Hellsten U."/>
            <person name="Grimwood J."/>
            <person name="Chapman J.A."/>
            <person name="Shapiro H."/>
            <person name="Aerts A."/>
            <person name="Otillar R.P."/>
            <person name="Terry A.Y."/>
            <person name="Boore J.L."/>
            <person name="Simakov O."/>
            <person name="Marletaz F."/>
            <person name="Cho S.-J."/>
            <person name="Edsinger-Gonzales E."/>
            <person name="Havlak P."/>
            <person name="Kuo D.-H."/>
            <person name="Larsson T."/>
            <person name="Lv J."/>
            <person name="Arendt D."/>
            <person name="Savage R."/>
            <person name="Osoegawa K."/>
            <person name="de Jong P."/>
            <person name="Lindberg D.R."/>
            <person name="Seaver E.C."/>
            <person name="Weisblat D.A."/>
            <person name="Putnam N.H."/>
            <person name="Grigoriev I.V."/>
            <person name="Rokhsar D.S."/>
        </authorList>
    </citation>
    <scope>NUCLEOTIDE SEQUENCE</scope>
    <source>
        <strain evidence="9">I ESC-2004</strain>
    </source>
</reference>
<dbReference type="PROSITE" id="PS01225">
    <property type="entry name" value="CTCK_2"/>
    <property type="match status" value="1"/>
</dbReference>
<protein>
    <recommendedName>
        <fullName evidence="6">CTCK domain-containing protein</fullName>
    </recommendedName>
</protein>
<comment type="caution">
    <text evidence="4">Lacks conserved residue(s) required for the propagation of feature annotation.</text>
</comment>
<dbReference type="SUPFAM" id="SSF57603">
    <property type="entry name" value="FnI-like domain"/>
    <property type="match status" value="1"/>
</dbReference>